<gene>
    <name evidence="2" type="ORF">SL103_15180</name>
</gene>
<dbReference type="KEGG" id="slc:SL103_15180"/>
<evidence type="ECO:0000313" key="2">
    <source>
        <dbReference type="EMBL" id="AOP47426.1"/>
    </source>
</evidence>
<name>A0A1D7VKY7_9ACTN</name>
<feature type="region of interest" description="Disordered" evidence="1">
    <location>
        <begin position="15"/>
        <end position="99"/>
    </location>
</feature>
<feature type="compositionally biased region" description="Polar residues" evidence="1">
    <location>
        <begin position="88"/>
        <end position="99"/>
    </location>
</feature>
<dbReference type="Proteomes" id="UP000094094">
    <property type="component" value="Chromosome"/>
</dbReference>
<dbReference type="EMBL" id="CP017157">
    <property type="protein sequence ID" value="AOP47426.1"/>
    <property type="molecule type" value="Genomic_DNA"/>
</dbReference>
<feature type="compositionally biased region" description="Low complexity" evidence="1">
    <location>
        <begin position="15"/>
        <end position="33"/>
    </location>
</feature>
<dbReference type="AlphaFoldDB" id="A0A1D7VKY7"/>
<organism evidence="2 3">
    <name type="scientific">Streptomyces lydicus</name>
    <dbReference type="NCBI Taxonomy" id="47763"/>
    <lineage>
        <taxon>Bacteria</taxon>
        <taxon>Bacillati</taxon>
        <taxon>Actinomycetota</taxon>
        <taxon>Actinomycetes</taxon>
        <taxon>Kitasatosporales</taxon>
        <taxon>Streptomycetaceae</taxon>
        <taxon>Streptomyces</taxon>
    </lineage>
</organism>
<protein>
    <submittedName>
        <fullName evidence="2">Uncharacterized protein</fullName>
    </submittedName>
</protein>
<accession>A0A1D7VKY7</accession>
<proteinExistence type="predicted"/>
<evidence type="ECO:0000313" key="3">
    <source>
        <dbReference type="Proteomes" id="UP000094094"/>
    </source>
</evidence>
<dbReference type="RefSeq" id="WP_069569478.1">
    <property type="nucleotide sequence ID" value="NZ_CP017157.1"/>
</dbReference>
<evidence type="ECO:0000256" key="1">
    <source>
        <dbReference type="SAM" id="MobiDB-lite"/>
    </source>
</evidence>
<keyword evidence="3" id="KW-1185">Reference proteome</keyword>
<feature type="compositionally biased region" description="Pro residues" evidence="1">
    <location>
        <begin position="43"/>
        <end position="59"/>
    </location>
</feature>
<sequence>MPLDIFAALGALVRAEAARTAPRPRTGPDTAPARPDEATTPRPNSPAPPPAGPPGPAGEPAPRTSERPRRGLMRRLFAPCRLHRQRRGSSATANGTEKE</sequence>
<reference evidence="2 3" key="1">
    <citation type="submission" date="2016-09" db="EMBL/GenBank/DDBJ databases">
        <title>Complete genome sequencing of Streptomyces lydicus 103 and metabolic pathways analysis of antibiotic biosynthesis.</title>
        <authorList>
            <person name="Jia N."/>
            <person name="Ding M.-Z."/>
            <person name="Gao F."/>
            <person name="Yuan Y.-J."/>
        </authorList>
    </citation>
    <scope>NUCLEOTIDE SEQUENCE [LARGE SCALE GENOMIC DNA]</scope>
    <source>
        <strain evidence="2 3">103</strain>
    </source>
</reference>